<evidence type="ECO:0000256" key="3">
    <source>
        <dbReference type="ARBA" id="ARBA00022553"/>
    </source>
</evidence>
<dbReference type="GO" id="GO:0005524">
    <property type="term" value="F:ATP binding"/>
    <property type="evidence" value="ECO:0007669"/>
    <property type="project" value="UniProtKB-KW"/>
</dbReference>
<dbReference type="CDD" id="cd00082">
    <property type="entry name" value="HisKA"/>
    <property type="match status" value="1"/>
</dbReference>
<keyword evidence="7" id="KW-1133">Transmembrane helix</keyword>
<evidence type="ECO:0000256" key="1">
    <source>
        <dbReference type="ARBA" id="ARBA00000085"/>
    </source>
</evidence>
<dbReference type="Proteomes" id="UP001413721">
    <property type="component" value="Unassembled WGS sequence"/>
</dbReference>
<feature type="transmembrane region" description="Helical" evidence="7">
    <location>
        <begin position="454"/>
        <end position="478"/>
    </location>
</feature>
<feature type="transmembrane region" description="Helical" evidence="7">
    <location>
        <begin position="645"/>
        <end position="666"/>
    </location>
</feature>
<evidence type="ECO:0000313" key="10">
    <source>
        <dbReference type="EMBL" id="MEN2991396.1"/>
    </source>
</evidence>
<dbReference type="InterPro" id="IPR011006">
    <property type="entry name" value="CheY-like_superfamily"/>
</dbReference>
<feature type="transmembrane region" description="Helical" evidence="7">
    <location>
        <begin position="202"/>
        <end position="222"/>
    </location>
</feature>
<protein>
    <recommendedName>
        <fullName evidence="2">histidine kinase</fullName>
        <ecNumber evidence="2">2.7.13.3</ecNumber>
    </recommendedName>
</protein>
<dbReference type="InterPro" id="IPR005467">
    <property type="entry name" value="His_kinase_dom"/>
</dbReference>
<proteinExistence type="predicted"/>
<dbReference type="Pfam" id="PF02518">
    <property type="entry name" value="HATPase_c"/>
    <property type="match status" value="1"/>
</dbReference>
<feature type="modified residue" description="4-aspartylphosphate" evidence="6">
    <location>
        <position position="1020"/>
    </location>
</feature>
<accession>A0ABU9YRF9</accession>
<keyword evidence="11" id="KW-1185">Reference proteome</keyword>
<dbReference type="EC" id="2.7.13.3" evidence="2"/>
<dbReference type="Pfam" id="PF00072">
    <property type="entry name" value="Response_reg"/>
    <property type="match status" value="1"/>
</dbReference>
<feature type="transmembrane region" description="Helical" evidence="7">
    <location>
        <begin position="333"/>
        <end position="356"/>
    </location>
</feature>
<dbReference type="InterPro" id="IPR036890">
    <property type="entry name" value="HATPase_C_sf"/>
</dbReference>
<dbReference type="Gene3D" id="3.30.565.10">
    <property type="entry name" value="Histidine kinase-like ATPase, C-terminal domain"/>
    <property type="match status" value="1"/>
</dbReference>
<comment type="caution">
    <text evidence="10">The sequence shown here is derived from an EMBL/GenBank/DDBJ whole genome shotgun (WGS) entry which is preliminary data.</text>
</comment>
<organism evidence="10 11">
    <name type="scientific">Tistrella arctica</name>
    <dbReference type="NCBI Taxonomy" id="3133430"/>
    <lineage>
        <taxon>Bacteria</taxon>
        <taxon>Pseudomonadati</taxon>
        <taxon>Pseudomonadota</taxon>
        <taxon>Alphaproteobacteria</taxon>
        <taxon>Geminicoccales</taxon>
        <taxon>Geminicoccaceae</taxon>
        <taxon>Tistrella</taxon>
    </lineage>
</organism>
<evidence type="ECO:0000256" key="2">
    <source>
        <dbReference type="ARBA" id="ARBA00012438"/>
    </source>
</evidence>
<name>A0ABU9YRF9_9PROT</name>
<evidence type="ECO:0000256" key="4">
    <source>
        <dbReference type="ARBA" id="ARBA00022679"/>
    </source>
</evidence>
<dbReference type="Pfam" id="PF00512">
    <property type="entry name" value="HisKA"/>
    <property type="match status" value="1"/>
</dbReference>
<feature type="transmembrane region" description="Helical" evidence="7">
    <location>
        <begin position="412"/>
        <end position="433"/>
    </location>
</feature>
<dbReference type="Gene3D" id="1.10.287.130">
    <property type="match status" value="1"/>
</dbReference>
<evidence type="ECO:0000259" key="9">
    <source>
        <dbReference type="PROSITE" id="PS50110"/>
    </source>
</evidence>
<gene>
    <name evidence="10" type="ORF">WG926_23995</name>
</gene>
<dbReference type="PROSITE" id="PS50109">
    <property type="entry name" value="HIS_KIN"/>
    <property type="match status" value="1"/>
</dbReference>
<evidence type="ECO:0000256" key="7">
    <source>
        <dbReference type="SAM" id="Phobius"/>
    </source>
</evidence>
<dbReference type="Gene3D" id="3.40.50.2300">
    <property type="match status" value="1"/>
</dbReference>
<dbReference type="PROSITE" id="PS50110">
    <property type="entry name" value="RESPONSE_REGULATORY"/>
    <property type="match status" value="1"/>
</dbReference>
<keyword evidence="4" id="KW-0808">Transferase</keyword>
<evidence type="ECO:0000256" key="6">
    <source>
        <dbReference type="PROSITE-ProRule" id="PRU00169"/>
    </source>
</evidence>
<feature type="transmembrane region" description="Helical" evidence="7">
    <location>
        <begin position="94"/>
        <end position="120"/>
    </location>
</feature>
<dbReference type="InterPro" id="IPR003594">
    <property type="entry name" value="HATPase_dom"/>
</dbReference>
<feature type="transmembrane region" description="Helical" evidence="7">
    <location>
        <begin position="593"/>
        <end position="618"/>
    </location>
</feature>
<dbReference type="SMART" id="SM00388">
    <property type="entry name" value="HisKA"/>
    <property type="match status" value="1"/>
</dbReference>
<dbReference type="InterPro" id="IPR004358">
    <property type="entry name" value="Sig_transdc_His_kin-like_C"/>
</dbReference>
<dbReference type="CDD" id="cd17546">
    <property type="entry name" value="REC_hyHK_CKI1_RcsC-like"/>
    <property type="match status" value="1"/>
</dbReference>
<keyword evidence="7" id="KW-0472">Membrane</keyword>
<dbReference type="CDD" id="cd16922">
    <property type="entry name" value="HATPase_EvgS-ArcB-TorS-like"/>
    <property type="match status" value="1"/>
</dbReference>
<feature type="transmembrane region" description="Helical" evidence="7">
    <location>
        <begin position="484"/>
        <end position="503"/>
    </location>
</feature>
<dbReference type="InterPro" id="IPR036097">
    <property type="entry name" value="HisK_dim/P_sf"/>
</dbReference>
<dbReference type="RefSeq" id="WP_345932098.1">
    <property type="nucleotide sequence ID" value="NZ_JBBKTV010000002.1"/>
</dbReference>
<dbReference type="SUPFAM" id="SSF47384">
    <property type="entry name" value="Homodimeric domain of signal transducing histidine kinase"/>
    <property type="match status" value="1"/>
</dbReference>
<dbReference type="SUPFAM" id="SSF52172">
    <property type="entry name" value="CheY-like"/>
    <property type="match status" value="1"/>
</dbReference>
<feature type="domain" description="Histidine kinase" evidence="8">
    <location>
        <begin position="718"/>
        <end position="943"/>
    </location>
</feature>
<feature type="transmembrane region" description="Helical" evidence="7">
    <location>
        <begin position="242"/>
        <end position="262"/>
    </location>
</feature>
<dbReference type="InterPro" id="IPR001789">
    <property type="entry name" value="Sig_transdc_resp-reg_receiver"/>
</dbReference>
<dbReference type="PANTHER" id="PTHR43047">
    <property type="entry name" value="TWO-COMPONENT HISTIDINE PROTEIN KINASE"/>
    <property type="match status" value="1"/>
</dbReference>
<dbReference type="PRINTS" id="PR00344">
    <property type="entry name" value="BCTRLSENSOR"/>
</dbReference>
<dbReference type="PANTHER" id="PTHR43047:SF63">
    <property type="entry name" value="HISTIDINE KINASE"/>
    <property type="match status" value="1"/>
</dbReference>
<feature type="transmembrane region" description="Helical" evidence="7">
    <location>
        <begin position="283"/>
        <end position="313"/>
    </location>
</feature>
<keyword evidence="3 6" id="KW-0597">Phosphoprotein</keyword>
<sequence>MADAGRETIAGGAAPISGAAGAGAPQRIVRVRRQYNQWVANQTLEDYALRFTAKSARRWSAWRVANTALGSISFLALEAIGGAITLAYGFENAVAAILTVVVLIFLTGLPISAYAAKWGVDIDLLTRGAGFGYIGSTITSLIYASFTFIFFAIEAAILAMALDYLFGIPFWIGTIASSLAIIPIVTHGITLISRFQNVTQPVWIVLQVVPFIAIAALDPDVFSRWQDFGGLADGPSGGVAPGFDLMAFGAASGVLFALVGQIGEQVDFLRFLPRRRGRGDLRWWAAMVAAGPGWIIPGALKLLAGSLLAVLALEAGVPADHADEPTRMYLVAFGKLVGTDQAALALGLTGAFILLAQVKINVTNAYAGSIAWSNFFSRLTHSHPGRVVWLIFNVTIAVLLMFFGIYEGLEHILGLYSIVAIAWVGSITADLVINRPLGLAPQRIEFRRAHLYDVNPVGLGAMGLAALAAMLSHFGALGDTLQPFAAFIALGVPMVAAPVIAALGGRRYYLARMPDDVPDDAAPQPCVICEYSFEPEDMARCPAYGGRICSLCCSLDARCHDVCKTDARLTDQFAGLLRRLLPGMAESRTLHPLGLYITILTVSLGVIGAALALVGVQAHLDAAPAGMMSGGPPVGGMAPDTAGTLWKAFAAMSIIAGVAAWLFVLARESRRVAQAESNRQTRLLLEEIEAHKATDAELQRAKEAAEAANLAKTRYVVGISHELRAPLNAIFGYAQILERDPGMPVARRDAVRVVRRSAEHLAGLIDGLLDISRIEAGHVTLARERIRLGDFLDQMVGMFSLAAAEKGIGFTYDASPDIARNPATGAPVEVWTDEKRLRQILINLLSNAVKFTDRGQVTFRVRRRSQVADFEIIDTGIGIAPADIARVFEPFERGGSARARELPGTGLGLTIAKLLTEILGGDITVTSQPGSGSRFRVRLFLSDAGVHGTTAPPQTAIPAGAIRGYGGRRRMVLVADDDPSHRALIADLLAPLDFTLLFAPDGEAALALAERFRPDLVLLDISMPDMDGWTAAREMRRGGLDHTAIVMVSADALIDRAEAAMQAGTRSGVHDAAPPHDAFVPKPVDLVRLIDTIGRLLNLRWLHDAVADEMPDEPDAVPPVAPAPVLLPPAARLAPLPPGVVVDLRRLAEIGYVRGLTRRLEAVAAEMPEHAETAAVLTAMLNRFELAGFDAVLAEWSGAPAQAPAVAERESGG</sequence>
<evidence type="ECO:0000313" key="11">
    <source>
        <dbReference type="Proteomes" id="UP001413721"/>
    </source>
</evidence>
<dbReference type="SMART" id="SM00448">
    <property type="entry name" value="REC"/>
    <property type="match status" value="1"/>
</dbReference>
<feature type="transmembrane region" description="Helical" evidence="7">
    <location>
        <begin position="168"/>
        <end position="190"/>
    </location>
</feature>
<dbReference type="SUPFAM" id="SSF55874">
    <property type="entry name" value="ATPase domain of HSP90 chaperone/DNA topoisomerase II/histidine kinase"/>
    <property type="match status" value="1"/>
</dbReference>
<keyword evidence="10" id="KW-0067">ATP-binding</keyword>
<feature type="transmembrane region" description="Helical" evidence="7">
    <location>
        <begin position="64"/>
        <end position="88"/>
    </location>
</feature>
<dbReference type="SMART" id="SM00387">
    <property type="entry name" value="HATPase_c"/>
    <property type="match status" value="1"/>
</dbReference>
<reference evidence="10 11" key="1">
    <citation type="submission" date="2024-03" db="EMBL/GenBank/DDBJ databases">
        <title>High-quality draft genome sequencing of Tistrella sp. BH-R2-4.</title>
        <authorList>
            <person name="Dong C."/>
        </authorList>
    </citation>
    <scope>NUCLEOTIDE SEQUENCE [LARGE SCALE GENOMIC DNA]</scope>
    <source>
        <strain evidence="10 11">BH-R2-4</strain>
    </source>
</reference>
<evidence type="ECO:0000256" key="5">
    <source>
        <dbReference type="ARBA" id="ARBA00022777"/>
    </source>
</evidence>
<dbReference type="Gene3D" id="1.10.4160.10">
    <property type="entry name" value="Hydantoin permease"/>
    <property type="match status" value="1"/>
</dbReference>
<keyword evidence="10" id="KW-0547">Nucleotide-binding</keyword>
<dbReference type="InterPro" id="IPR003661">
    <property type="entry name" value="HisK_dim/P_dom"/>
</dbReference>
<keyword evidence="7" id="KW-0812">Transmembrane</keyword>
<feature type="transmembrane region" description="Helical" evidence="7">
    <location>
        <begin position="387"/>
        <end position="406"/>
    </location>
</feature>
<feature type="domain" description="Response regulatory" evidence="9">
    <location>
        <begin position="971"/>
        <end position="1097"/>
    </location>
</feature>
<keyword evidence="5" id="KW-0418">Kinase</keyword>
<dbReference type="EMBL" id="JBBKTW010000011">
    <property type="protein sequence ID" value="MEN2991396.1"/>
    <property type="molecule type" value="Genomic_DNA"/>
</dbReference>
<evidence type="ECO:0000259" key="8">
    <source>
        <dbReference type="PROSITE" id="PS50109"/>
    </source>
</evidence>
<comment type="catalytic activity">
    <reaction evidence="1">
        <text>ATP + protein L-histidine = ADP + protein N-phospho-L-histidine.</text>
        <dbReference type="EC" id="2.7.13.3"/>
    </reaction>
</comment>